<evidence type="ECO:0000259" key="8">
    <source>
        <dbReference type="Pfam" id="PF11967"/>
    </source>
</evidence>
<name>A0A420VEF7_9BACI</name>
<dbReference type="PANTHER" id="PTHR33991">
    <property type="entry name" value="DNA REPAIR PROTEIN RECO"/>
    <property type="match status" value="1"/>
</dbReference>
<evidence type="ECO:0000313" key="9">
    <source>
        <dbReference type="EMBL" id="RKO61936.1"/>
    </source>
</evidence>
<keyword evidence="5 7" id="KW-0234">DNA repair</keyword>
<accession>A0A420VEF7</accession>
<dbReference type="InterPro" id="IPR012340">
    <property type="entry name" value="NA-bd_OB-fold"/>
</dbReference>
<dbReference type="PANTHER" id="PTHR33991:SF1">
    <property type="entry name" value="DNA REPAIR PROTEIN RECO"/>
    <property type="match status" value="1"/>
</dbReference>
<dbReference type="InterPro" id="IPR042242">
    <property type="entry name" value="RecO_C"/>
</dbReference>
<dbReference type="Proteomes" id="UP000286235">
    <property type="component" value="Unassembled WGS sequence"/>
</dbReference>
<dbReference type="Gene3D" id="1.20.1440.120">
    <property type="entry name" value="Recombination protein O, C-terminal domain"/>
    <property type="match status" value="1"/>
</dbReference>
<reference evidence="9 10" key="1">
    <citation type="submission" date="2013-12" db="EMBL/GenBank/DDBJ databases">
        <title>Genome and proteome characterization of Caldibacillus debilis GB1 derived from a cellulolytic aero-tolerant co-culture.</title>
        <authorList>
            <person name="Wushke S.T."/>
            <person name="Zhang X."/>
            <person name="Fristensky B."/>
            <person name="Wilkins J.A."/>
            <person name="Levin D.B."/>
            <person name="Sparling R."/>
        </authorList>
    </citation>
    <scope>NUCLEOTIDE SEQUENCE [LARGE SCALE GENOMIC DNA]</scope>
    <source>
        <strain evidence="9 10">GB1</strain>
    </source>
</reference>
<dbReference type="Pfam" id="PF02565">
    <property type="entry name" value="RecO_C"/>
    <property type="match status" value="1"/>
</dbReference>
<dbReference type="NCBIfam" id="TIGR00613">
    <property type="entry name" value="reco"/>
    <property type="match status" value="1"/>
</dbReference>
<proteinExistence type="inferred from homology"/>
<evidence type="ECO:0000256" key="5">
    <source>
        <dbReference type="ARBA" id="ARBA00023204"/>
    </source>
</evidence>
<keyword evidence="4 7" id="KW-0233">DNA recombination</keyword>
<dbReference type="InterPro" id="IPR022572">
    <property type="entry name" value="DNA_rep/recomb_RecO_N"/>
</dbReference>
<dbReference type="SUPFAM" id="SSF50249">
    <property type="entry name" value="Nucleic acid-binding proteins"/>
    <property type="match status" value="1"/>
</dbReference>
<keyword evidence="3 7" id="KW-0227">DNA damage</keyword>
<evidence type="ECO:0000256" key="4">
    <source>
        <dbReference type="ARBA" id="ARBA00023172"/>
    </source>
</evidence>
<evidence type="ECO:0000256" key="6">
    <source>
        <dbReference type="ARBA" id="ARBA00033409"/>
    </source>
</evidence>
<gene>
    <name evidence="7" type="primary">recO</name>
    <name evidence="9" type="ORF">Cdeb_00666</name>
</gene>
<dbReference type="GO" id="GO:0006302">
    <property type="term" value="P:double-strand break repair"/>
    <property type="evidence" value="ECO:0007669"/>
    <property type="project" value="TreeGrafter"/>
</dbReference>
<comment type="caution">
    <text evidence="9">The sequence shown here is derived from an EMBL/GenBank/DDBJ whole genome shotgun (WGS) entry which is preliminary data.</text>
</comment>
<dbReference type="GO" id="GO:0006310">
    <property type="term" value="P:DNA recombination"/>
    <property type="evidence" value="ECO:0007669"/>
    <property type="project" value="UniProtKB-UniRule"/>
</dbReference>
<sequence length="251" mass="28111">MTFLWRKIEGIVLRTSDYGEANKIVTLFSREIGKFGAVARGAKKPNSRLASVTQPFTHGFFICTVGSGLGTIHQGEIIDPFRSVKGDIFLTAYASYIVELTDKSADEKRAHPSLFELLRLTLHYLDRGSDPDILKNIFEIKMLHVLGHQPQLAGCASCGKAEGDFSFSVREGGLLCERCAGRDPYAIKISPSTAKLLRLFSVIDLNRLGSINVKERTKKELNDCISAYYDEYTGLYLKTKKFLNQMEKFKP</sequence>
<organism evidence="9 10">
    <name type="scientific">Caldibacillus debilis GB1</name>
    <dbReference type="NCBI Taxonomy" id="1339248"/>
    <lineage>
        <taxon>Bacteria</taxon>
        <taxon>Bacillati</taxon>
        <taxon>Bacillota</taxon>
        <taxon>Bacilli</taxon>
        <taxon>Bacillales</taxon>
        <taxon>Bacillaceae</taxon>
        <taxon>Caldibacillus</taxon>
    </lineage>
</organism>
<dbReference type="InterPro" id="IPR037278">
    <property type="entry name" value="ARFGAP/RecO"/>
</dbReference>
<evidence type="ECO:0000256" key="2">
    <source>
        <dbReference type="ARBA" id="ARBA00021310"/>
    </source>
</evidence>
<evidence type="ECO:0000256" key="7">
    <source>
        <dbReference type="HAMAP-Rule" id="MF_00201"/>
    </source>
</evidence>
<protein>
    <recommendedName>
        <fullName evidence="2 7">DNA repair protein RecO</fullName>
    </recommendedName>
    <alternativeName>
        <fullName evidence="6 7">Recombination protein O</fullName>
    </alternativeName>
</protein>
<feature type="domain" description="DNA replication/recombination mediator RecO N-terminal" evidence="8">
    <location>
        <begin position="7"/>
        <end position="81"/>
    </location>
</feature>
<dbReference type="HAMAP" id="MF_00201">
    <property type="entry name" value="RecO"/>
    <property type="match status" value="1"/>
</dbReference>
<dbReference type="InterPro" id="IPR003717">
    <property type="entry name" value="RecO"/>
</dbReference>
<evidence type="ECO:0000313" key="10">
    <source>
        <dbReference type="Proteomes" id="UP000286235"/>
    </source>
</evidence>
<dbReference type="Gene3D" id="2.40.50.140">
    <property type="entry name" value="Nucleic acid-binding proteins"/>
    <property type="match status" value="1"/>
</dbReference>
<dbReference type="EMBL" id="AZRV01000023">
    <property type="protein sequence ID" value="RKO61936.1"/>
    <property type="molecule type" value="Genomic_DNA"/>
</dbReference>
<dbReference type="Pfam" id="PF11967">
    <property type="entry name" value="RecO_N"/>
    <property type="match status" value="1"/>
</dbReference>
<evidence type="ECO:0000256" key="3">
    <source>
        <dbReference type="ARBA" id="ARBA00022763"/>
    </source>
</evidence>
<keyword evidence="10" id="KW-1185">Reference proteome</keyword>
<dbReference type="AlphaFoldDB" id="A0A420VEF7"/>
<evidence type="ECO:0000256" key="1">
    <source>
        <dbReference type="ARBA" id="ARBA00007452"/>
    </source>
</evidence>
<comment type="similarity">
    <text evidence="1 7">Belongs to the RecO family.</text>
</comment>
<dbReference type="SUPFAM" id="SSF57863">
    <property type="entry name" value="ArfGap/RecO-like zinc finger"/>
    <property type="match status" value="1"/>
</dbReference>
<comment type="function">
    <text evidence="7">Involved in DNA repair and RecF pathway recombination.</text>
</comment>
<dbReference type="GO" id="GO:0043590">
    <property type="term" value="C:bacterial nucleoid"/>
    <property type="evidence" value="ECO:0007669"/>
    <property type="project" value="TreeGrafter"/>
</dbReference>